<keyword evidence="4" id="KW-0408">Iron</keyword>
<dbReference type="GO" id="GO:0046872">
    <property type="term" value="F:metal ion binding"/>
    <property type="evidence" value="ECO:0007669"/>
    <property type="project" value="UniProtKB-KW"/>
</dbReference>
<organism evidence="7 8">
    <name type="scientific">Fulvitalea axinellae</name>
    <dbReference type="NCBI Taxonomy" id="1182444"/>
    <lineage>
        <taxon>Bacteria</taxon>
        <taxon>Pseudomonadati</taxon>
        <taxon>Bacteroidota</taxon>
        <taxon>Cytophagia</taxon>
        <taxon>Cytophagales</taxon>
        <taxon>Persicobacteraceae</taxon>
        <taxon>Fulvitalea</taxon>
    </lineage>
</organism>
<dbReference type="CDD" id="cd02795">
    <property type="entry name" value="CBM6-CBM35-CBM36_like"/>
    <property type="match status" value="1"/>
</dbReference>
<dbReference type="Pfam" id="PF12831">
    <property type="entry name" value="FAD_oxidored"/>
    <property type="match status" value="1"/>
</dbReference>
<sequence>MKRGILATLFALVFALSATAQKHVFVEAESFGERGGWKTDQQSFDVMGSSYLLAHGMGNPVGDAVTTVKFPKTGTYRLWVRTKDWAPFPKGPGEFAVYLDGKPLSKTFGVSGEAGWRWYDGGDVTVSHKDMELRLKDLTGFDGRVDAILFTRKKGFVPPNEKADLDAFRKKMLGDLAKPKSAGNYDLVVVGGGVSGMCAAISGARKGLKVALVQNRPVLGGNNSSEIRVHLMGSINYQNKYPEVLGKIVNEIDNGDPGNGHVDGKRYGDNRKLKLVEGEENITLFLNMHAFGVEMKNGKIASVLGRDIETNQTYRFSGTYFSDCTGDGTIGYLAGAEYRIGRESKAQTGESMAPEKKDDFLLGMSNLWVSTKKSEKSAFPETPWALQFTDEYYIDAHKADWQWETGFTNLHQIDDVEEIRDHNLRAIYGNWSFLKNKKGDKYAYHALDWVSYVGGKRESRRLIGDHVLNQMDLQDDVQFEDGMVTATWTIDLHFPDKKNSKYFPGQEFMSATEHIRVAPYDIPYRCLYSKNIDNLFMAGRNISTTHIAFGSTRVMRTCGMMGEVVGIAAYLAKKHDTDPRGVYKQHLEEFKRILKGESLAK</sequence>
<proteinExistence type="predicted"/>
<dbReference type="RefSeq" id="WP_338391700.1">
    <property type="nucleotide sequence ID" value="NZ_AP025314.1"/>
</dbReference>
<keyword evidence="6" id="KW-0732">Signal</keyword>
<dbReference type="Gene3D" id="3.50.50.60">
    <property type="entry name" value="FAD/NAD(P)-binding domain"/>
    <property type="match status" value="1"/>
</dbReference>
<evidence type="ECO:0000256" key="4">
    <source>
        <dbReference type="ARBA" id="ARBA00023004"/>
    </source>
</evidence>
<accession>A0AAU9DCH9</accession>
<keyword evidence="5" id="KW-0411">Iron-sulfur</keyword>
<evidence type="ECO:0000256" key="3">
    <source>
        <dbReference type="ARBA" id="ARBA00023002"/>
    </source>
</evidence>
<dbReference type="InterPro" id="IPR039650">
    <property type="entry name" value="HdrA-like"/>
</dbReference>
<dbReference type="SUPFAM" id="SSF51905">
    <property type="entry name" value="FAD/NAD(P)-binding domain"/>
    <property type="match status" value="1"/>
</dbReference>
<evidence type="ECO:0000313" key="8">
    <source>
        <dbReference type="Proteomes" id="UP001348817"/>
    </source>
</evidence>
<protein>
    <submittedName>
        <fullName evidence="7">Pyridine nucleotide-disulfide oxidoreductase</fullName>
    </submittedName>
</protein>
<keyword evidence="3" id="KW-0560">Oxidoreductase</keyword>
<keyword evidence="8" id="KW-1185">Reference proteome</keyword>
<dbReference type="PANTHER" id="PTHR43498">
    <property type="entry name" value="FERREDOXIN:COB-COM HETERODISULFIDE REDUCTASE SUBUNIT A"/>
    <property type="match status" value="1"/>
</dbReference>
<keyword evidence="1" id="KW-0004">4Fe-4S</keyword>
<dbReference type="Proteomes" id="UP001348817">
    <property type="component" value="Chromosome"/>
</dbReference>
<gene>
    <name evidence="7" type="ORF">FUAX_25570</name>
</gene>
<keyword evidence="2" id="KW-0479">Metal-binding</keyword>
<dbReference type="InterPro" id="IPR036188">
    <property type="entry name" value="FAD/NAD-bd_sf"/>
</dbReference>
<dbReference type="GO" id="GO:0016491">
    <property type="term" value="F:oxidoreductase activity"/>
    <property type="evidence" value="ECO:0007669"/>
    <property type="project" value="UniProtKB-KW"/>
</dbReference>
<evidence type="ECO:0000313" key="7">
    <source>
        <dbReference type="EMBL" id="BDD10125.1"/>
    </source>
</evidence>
<evidence type="ECO:0000256" key="6">
    <source>
        <dbReference type="SAM" id="SignalP"/>
    </source>
</evidence>
<dbReference type="KEGG" id="fax:FUAX_25570"/>
<evidence type="ECO:0000256" key="1">
    <source>
        <dbReference type="ARBA" id="ARBA00022485"/>
    </source>
</evidence>
<dbReference type="AlphaFoldDB" id="A0AAU9DCH9"/>
<reference evidence="7 8" key="1">
    <citation type="submission" date="2021-12" db="EMBL/GenBank/DDBJ databases">
        <title>Genome sequencing of bacteria with rrn-lacking chromosome and rrn-plasmid.</title>
        <authorList>
            <person name="Anda M."/>
            <person name="Iwasaki W."/>
        </authorList>
    </citation>
    <scope>NUCLEOTIDE SEQUENCE [LARGE SCALE GENOMIC DNA]</scope>
    <source>
        <strain evidence="7 8">DSM 100852</strain>
    </source>
</reference>
<evidence type="ECO:0000256" key="2">
    <source>
        <dbReference type="ARBA" id="ARBA00022723"/>
    </source>
</evidence>
<name>A0AAU9DCH9_9BACT</name>
<dbReference type="GO" id="GO:0051539">
    <property type="term" value="F:4 iron, 4 sulfur cluster binding"/>
    <property type="evidence" value="ECO:0007669"/>
    <property type="project" value="UniProtKB-KW"/>
</dbReference>
<dbReference type="Gene3D" id="2.60.120.260">
    <property type="entry name" value="Galactose-binding domain-like"/>
    <property type="match status" value="1"/>
</dbReference>
<dbReference type="PANTHER" id="PTHR43498:SF1">
    <property type="entry name" value="COB--COM HETERODISULFIDE REDUCTASE IRON-SULFUR SUBUNIT A"/>
    <property type="match status" value="1"/>
</dbReference>
<feature type="chain" id="PRO_5043314099" evidence="6">
    <location>
        <begin position="21"/>
        <end position="601"/>
    </location>
</feature>
<dbReference type="EMBL" id="AP025314">
    <property type="protein sequence ID" value="BDD10125.1"/>
    <property type="molecule type" value="Genomic_DNA"/>
</dbReference>
<evidence type="ECO:0000256" key="5">
    <source>
        <dbReference type="ARBA" id="ARBA00023014"/>
    </source>
</evidence>
<feature type="signal peptide" evidence="6">
    <location>
        <begin position="1"/>
        <end position="20"/>
    </location>
</feature>